<evidence type="ECO:0000313" key="3">
    <source>
        <dbReference type="Proteomes" id="UP001297581"/>
    </source>
</evidence>
<evidence type="ECO:0000256" key="1">
    <source>
        <dbReference type="SAM" id="SignalP"/>
    </source>
</evidence>
<dbReference type="RefSeq" id="WP_240591197.1">
    <property type="nucleotide sequence ID" value="NZ_JAKUDL010000003.1"/>
</dbReference>
<gene>
    <name evidence="2" type="ORF">MJ923_11450</name>
</gene>
<dbReference type="SUPFAM" id="SSF110087">
    <property type="entry name" value="DR1885-like metal-binding protein"/>
    <property type="match status" value="1"/>
</dbReference>
<reference evidence="2 3" key="1">
    <citation type="submission" date="2022-02" db="EMBL/GenBank/DDBJ databases">
        <title>The genome sequence of Shewanella sp. 3B26.</title>
        <authorList>
            <person name="Du J."/>
        </authorList>
    </citation>
    <scope>NUCLEOTIDE SEQUENCE [LARGE SCALE GENOMIC DNA]</scope>
    <source>
        <strain evidence="2 3">3B26</strain>
    </source>
</reference>
<feature type="chain" id="PRO_5042504256" evidence="1">
    <location>
        <begin position="29"/>
        <end position="162"/>
    </location>
</feature>
<sequence length="162" mass="17278">MSVKLTMPAKLFNLGCLAALLFTTSAMAADVMVHDAWVRAMPPSARALPLYLTLHNGADTPVALIAITTADGRVELHQSVHQGDSIKMQRVEQIDIAPHAMVSLAPMGLHGMIMAMSRVPAEGESLQFTAHFDDGSERQIEAKVIKGPAADASGATGHEHHH</sequence>
<dbReference type="PANTHER" id="PTHR36302">
    <property type="entry name" value="BLR7088 PROTEIN"/>
    <property type="match status" value="1"/>
</dbReference>
<organism evidence="2 3">
    <name type="scientific">Shewanella zhuhaiensis</name>
    <dbReference type="NCBI Taxonomy" id="2919576"/>
    <lineage>
        <taxon>Bacteria</taxon>
        <taxon>Pseudomonadati</taxon>
        <taxon>Pseudomonadota</taxon>
        <taxon>Gammaproteobacteria</taxon>
        <taxon>Alteromonadales</taxon>
        <taxon>Shewanellaceae</taxon>
        <taxon>Shewanella</taxon>
    </lineage>
</organism>
<dbReference type="PANTHER" id="PTHR36302:SF1">
    <property type="entry name" value="COPPER CHAPERONE PCU(A)C"/>
    <property type="match status" value="1"/>
</dbReference>
<dbReference type="AlphaFoldDB" id="A0AAJ1EYB1"/>
<keyword evidence="3" id="KW-1185">Reference proteome</keyword>
<dbReference type="InterPro" id="IPR036182">
    <property type="entry name" value="PCuAC_sf"/>
</dbReference>
<dbReference type="InterPro" id="IPR058248">
    <property type="entry name" value="Lxx211020-like"/>
</dbReference>
<proteinExistence type="predicted"/>
<accession>A0AAJ1EYB1</accession>
<dbReference type="Proteomes" id="UP001297581">
    <property type="component" value="Unassembled WGS sequence"/>
</dbReference>
<evidence type="ECO:0000313" key="2">
    <source>
        <dbReference type="EMBL" id="MCH4294919.1"/>
    </source>
</evidence>
<dbReference type="EMBL" id="JAKUDL010000003">
    <property type="protein sequence ID" value="MCH4294919.1"/>
    <property type="molecule type" value="Genomic_DNA"/>
</dbReference>
<name>A0AAJ1EYB1_9GAMM</name>
<comment type="caution">
    <text evidence="2">The sequence shown here is derived from an EMBL/GenBank/DDBJ whole genome shotgun (WGS) entry which is preliminary data.</text>
</comment>
<dbReference type="InterPro" id="IPR007410">
    <property type="entry name" value="LpqE-like"/>
</dbReference>
<keyword evidence="1" id="KW-0732">Signal</keyword>
<dbReference type="Gene3D" id="2.60.40.1890">
    <property type="entry name" value="PCu(A)C copper chaperone"/>
    <property type="match status" value="1"/>
</dbReference>
<feature type="signal peptide" evidence="1">
    <location>
        <begin position="1"/>
        <end position="28"/>
    </location>
</feature>
<protein>
    <submittedName>
        <fullName evidence="2">Copper chaperone PCu(A)C</fullName>
    </submittedName>
</protein>
<dbReference type="Pfam" id="PF04314">
    <property type="entry name" value="PCuAC"/>
    <property type="match status" value="1"/>
</dbReference>